<keyword evidence="3" id="KW-1185">Reference proteome</keyword>
<dbReference type="GO" id="GO:0031146">
    <property type="term" value="P:SCF-dependent proteasomal ubiquitin-dependent protein catabolic process"/>
    <property type="evidence" value="ECO:0007669"/>
    <property type="project" value="TreeGrafter"/>
</dbReference>
<evidence type="ECO:0000259" key="1">
    <source>
        <dbReference type="Pfam" id="PF12937"/>
    </source>
</evidence>
<dbReference type="GO" id="GO:0019005">
    <property type="term" value="C:SCF ubiquitin ligase complex"/>
    <property type="evidence" value="ECO:0007669"/>
    <property type="project" value="TreeGrafter"/>
</dbReference>
<organism evidence="2 3">
    <name type="scientific">Mortierella alpina</name>
    <name type="common">Oleaginous fungus</name>
    <name type="synonym">Mortierella renispora</name>
    <dbReference type="NCBI Taxonomy" id="64518"/>
    <lineage>
        <taxon>Eukaryota</taxon>
        <taxon>Fungi</taxon>
        <taxon>Fungi incertae sedis</taxon>
        <taxon>Mucoromycota</taxon>
        <taxon>Mortierellomycotina</taxon>
        <taxon>Mortierellomycetes</taxon>
        <taxon>Mortierellales</taxon>
        <taxon>Mortierellaceae</taxon>
        <taxon>Mortierella</taxon>
    </lineage>
</organism>
<evidence type="ECO:0000313" key="2">
    <source>
        <dbReference type="EMBL" id="KAF9968544.1"/>
    </source>
</evidence>
<dbReference type="Pfam" id="PF12937">
    <property type="entry name" value="F-box-like"/>
    <property type="match status" value="1"/>
</dbReference>
<evidence type="ECO:0000313" key="3">
    <source>
        <dbReference type="Proteomes" id="UP000738359"/>
    </source>
</evidence>
<sequence length="698" mass="79063">MGDTASFTPLAHAPLHSSPFTATTTTYPPLHPQAHSRPPAQPDSVAKLPHNVFDIPELLLSICSHLSSHDILQCVLVSRHFHTLCIPILYSSISILSAFQFYRFRSPAAQLALVRYGSFVWVFKTQYYNILPCFLNPSVDCSNLTRIEFPRACRFSDPVVPRGYCQQAVEDVDYIVDEEGVTVFSYQQHNLTHTVEENATSRITDMKNAEARARGVLGIFDETTLFALMEKCPRLTTLSMVGFPFDNDLLIRQIAYRLTIACASPTFAGLRTLALTNLHFCRLKASSIDYLLNHCTPELEELLLCISYGSRAEMVDLATQGVAPEESMDGAGHESDHSRDTRIGDYPDDTVWNLKKLTLKGDLTGSGNLSWLPLLRRSTWLTSIHIDLFTEHAMDQLASTLSQYCPNVTDMTVRCSTASPQEDDRIADLIRSSRAWTHLSMWFFHGFGPFSTAALVRHSATLETLVLEECDGFSSEDIQRVLSSCPNLRTFRAMTSNGWDFSSTVYLDASEMVDSPWVCHRLENLKLIITGIARPDLRFDQYGEPLTGPLHDGSIQGFELQRIVYQQLGKLTHLQELWLGHDKQDLDDEDNYHRTEVEGQWRFIDPDEQFECLEFSLRSGLDLLSGLKDLRTLNLDRLQTRMGMSEVQWMAQQWPRLERVIGLVVQGDQVPKHVQWLYDNHPQIALPPVLGNFFTSFS</sequence>
<dbReference type="Gene3D" id="1.20.1280.50">
    <property type="match status" value="1"/>
</dbReference>
<dbReference type="InterPro" id="IPR036047">
    <property type="entry name" value="F-box-like_dom_sf"/>
</dbReference>
<protein>
    <recommendedName>
        <fullName evidence="1">F-box domain-containing protein</fullName>
    </recommendedName>
</protein>
<dbReference type="EMBL" id="JAAAHY010000017">
    <property type="protein sequence ID" value="KAF9968544.1"/>
    <property type="molecule type" value="Genomic_DNA"/>
</dbReference>
<feature type="domain" description="F-box" evidence="1">
    <location>
        <begin position="56"/>
        <end position="94"/>
    </location>
</feature>
<dbReference type="SUPFAM" id="SSF81383">
    <property type="entry name" value="F-box domain"/>
    <property type="match status" value="1"/>
</dbReference>
<gene>
    <name evidence="2" type="ORF">BGZ70_002781</name>
</gene>
<dbReference type="InterPro" id="IPR032675">
    <property type="entry name" value="LRR_dom_sf"/>
</dbReference>
<dbReference type="PANTHER" id="PTHR13318:SF190">
    <property type="entry name" value="PARTNER OF PAIRED, ISOFORM B"/>
    <property type="match status" value="1"/>
</dbReference>
<name>A0A9P6JER6_MORAP</name>
<comment type="caution">
    <text evidence="2">The sequence shown here is derived from an EMBL/GenBank/DDBJ whole genome shotgun (WGS) entry which is preliminary data.</text>
</comment>
<dbReference type="AlphaFoldDB" id="A0A9P6JER6"/>
<accession>A0A9P6JER6</accession>
<dbReference type="SUPFAM" id="SSF52047">
    <property type="entry name" value="RNI-like"/>
    <property type="match status" value="1"/>
</dbReference>
<proteinExistence type="predicted"/>
<reference evidence="2" key="1">
    <citation type="journal article" date="2020" name="Fungal Divers.">
        <title>Resolving the Mortierellaceae phylogeny through synthesis of multi-gene phylogenetics and phylogenomics.</title>
        <authorList>
            <person name="Vandepol N."/>
            <person name="Liber J."/>
            <person name="Desiro A."/>
            <person name="Na H."/>
            <person name="Kennedy M."/>
            <person name="Barry K."/>
            <person name="Grigoriev I.V."/>
            <person name="Miller A.N."/>
            <person name="O'Donnell K."/>
            <person name="Stajich J.E."/>
            <person name="Bonito G."/>
        </authorList>
    </citation>
    <scope>NUCLEOTIDE SEQUENCE</scope>
    <source>
        <strain evidence="2">CK1249</strain>
    </source>
</reference>
<dbReference type="InterPro" id="IPR001810">
    <property type="entry name" value="F-box_dom"/>
</dbReference>
<dbReference type="OrthoDB" id="2449938at2759"/>
<dbReference type="Gene3D" id="3.80.10.10">
    <property type="entry name" value="Ribonuclease Inhibitor"/>
    <property type="match status" value="2"/>
</dbReference>
<dbReference type="PANTHER" id="PTHR13318">
    <property type="entry name" value="PARTNER OF PAIRED, ISOFORM B-RELATED"/>
    <property type="match status" value="1"/>
</dbReference>
<dbReference type="Proteomes" id="UP000738359">
    <property type="component" value="Unassembled WGS sequence"/>
</dbReference>